<proteinExistence type="predicted"/>
<reference evidence="1 2" key="1">
    <citation type="submission" date="2015-07" db="EMBL/GenBank/DDBJ databases">
        <authorList>
            <person name="Noorani M."/>
        </authorList>
    </citation>
    <scope>NUCLEOTIDE SEQUENCE [LARGE SCALE GENOMIC DNA]</scope>
    <source>
        <strain evidence="1 2">CECT 5088</strain>
    </source>
</reference>
<dbReference type="AlphaFoldDB" id="A0A0M6XM94"/>
<keyword evidence="2" id="KW-1185">Reference proteome</keyword>
<evidence type="ECO:0000313" key="2">
    <source>
        <dbReference type="Proteomes" id="UP000048908"/>
    </source>
</evidence>
<name>A0A0M6XM94_9RHOB</name>
<accession>A0A0M6XM94</accession>
<evidence type="ECO:0000313" key="1">
    <source>
        <dbReference type="EMBL" id="CTQ32209.1"/>
    </source>
</evidence>
<dbReference type="RefSeq" id="WP_158448468.1">
    <property type="nucleotide sequence ID" value="NZ_CANMUL010000001.1"/>
</dbReference>
<gene>
    <name evidence="1" type="ORF">JAN5088_00972</name>
</gene>
<protein>
    <submittedName>
        <fullName evidence="1">Uncharacterized protein</fullName>
    </submittedName>
</protein>
<dbReference type="STRING" id="282197.SAMN04488517_10421"/>
<dbReference type="Proteomes" id="UP000048908">
    <property type="component" value="Unassembled WGS sequence"/>
</dbReference>
<dbReference type="EMBL" id="CXPG01000012">
    <property type="protein sequence ID" value="CTQ32209.1"/>
    <property type="molecule type" value="Genomic_DNA"/>
</dbReference>
<organism evidence="1 2">
    <name type="scientific">Jannaschia rubra</name>
    <dbReference type="NCBI Taxonomy" id="282197"/>
    <lineage>
        <taxon>Bacteria</taxon>
        <taxon>Pseudomonadati</taxon>
        <taxon>Pseudomonadota</taxon>
        <taxon>Alphaproteobacteria</taxon>
        <taxon>Rhodobacterales</taxon>
        <taxon>Roseobacteraceae</taxon>
        <taxon>Jannaschia</taxon>
    </lineage>
</organism>
<sequence>MASQTWMDRTIEATRVSEIVLPWTRRPAPVAAPDQTPQSAAIRARG</sequence>